<sequence>MHVLVSGASVAGPVLAYWLAKAGYTPLVVERAARPRVGTGGHAVDLFAPGMAVAERMGIADAVREKATQSTRLRLERPGKSTVEVDHSMLLEDAGTARHVEIMRGDLAEILHEATRSTVEYAFGDSIASLDADDDGVDVTFDSGRTGRFGLVIGADGLHSNVRRLAFGAENRFLRYLGGYLAVFTVPNYRDLSDEVVLFNAPGRLVAMYRVPNTDEARVLMLFRRRTELRYDREDLAAQKRVLCQEFADVGWEVPRLLDALADTDDFYLDSISQIRLNSWSRGRVALVGDAGFSPGPAVGGGTTLAAASAYVLARALADAEGEHRAAFAAYEDQIRDYVLRCRAVAPKLLRSGIPQSRAQVWANAAGMRLLPWLPAAIRRRLGAAPGATKALSTFELPPPR</sequence>
<organism evidence="2 3">
    <name type="scientific">Tamaricihabitans halophyticus</name>
    <dbReference type="NCBI Taxonomy" id="1262583"/>
    <lineage>
        <taxon>Bacteria</taxon>
        <taxon>Bacillati</taxon>
        <taxon>Actinomycetota</taxon>
        <taxon>Actinomycetes</taxon>
        <taxon>Pseudonocardiales</taxon>
        <taxon>Pseudonocardiaceae</taxon>
        <taxon>Tamaricihabitans</taxon>
    </lineage>
</organism>
<dbReference type="Proteomes" id="UP000294911">
    <property type="component" value="Unassembled WGS sequence"/>
</dbReference>
<dbReference type="EMBL" id="SLXQ01000022">
    <property type="protein sequence ID" value="TCP43430.1"/>
    <property type="molecule type" value="Genomic_DNA"/>
</dbReference>
<protein>
    <submittedName>
        <fullName evidence="2">2-polyprenyl-6-methoxyphenol hydroxylase-like FAD-dependent oxidoreductase</fullName>
    </submittedName>
</protein>
<name>A0A4R2Q4A7_9PSEU</name>
<dbReference type="InterPro" id="IPR036188">
    <property type="entry name" value="FAD/NAD-bd_sf"/>
</dbReference>
<evidence type="ECO:0000259" key="1">
    <source>
        <dbReference type="Pfam" id="PF01494"/>
    </source>
</evidence>
<keyword evidence="3" id="KW-1185">Reference proteome</keyword>
<dbReference type="GO" id="GO:0071949">
    <property type="term" value="F:FAD binding"/>
    <property type="evidence" value="ECO:0007669"/>
    <property type="project" value="InterPro"/>
</dbReference>
<dbReference type="AlphaFoldDB" id="A0A4R2Q4A7"/>
<dbReference type="PRINTS" id="PR00420">
    <property type="entry name" value="RNGMNOXGNASE"/>
</dbReference>
<gene>
    <name evidence="2" type="ORF">EV191_12244</name>
</gene>
<dbReference type="PANTHER" id="PTHR46865">
    <property type="entry name" value="OXIDOREDUCTASE-RELATED"/>
    <property type="match status" value="1"/>
</dbReference>
<dbReference type="Gene3D" id="3.30.9.10">
    <property type="entry name" value="D-Amino Acid Oxidase, subunit A, domain 2"/>
    <property type="match status" value="1"/>
</dbReference>
<dbReference type="RefSeq" id="WP_132880745.1">
    <property type="nucleotide sequence ID" value="NZ_SLXQ01000022.1"/>
</dbReference>
<evidence type="ECO:0000313" key="3">
    <source>
        <dbReference type="Proteomes" id="UP000294911"/>
    </source>
</evidence>
<dbReference type="InterPro" id="IPR002938">
    <property type="entry name" value="FAD-bd"/>
</dbReference>
<dbReference type="SUPFAM" id="SSF51905">
    <property type="entry name" value="FAD/NAD(P)-binding domain"/>
    <property type="match status" value="1"/>
</dbReference>
<comment type="caution">
    <text evidence="2">The sequence shown here is derived from an EMBL/GenBank/DDBJ whole genome shotgun (WGS) entry which is preliminary data.</text>
</comment>
<dbReference type="Gene3D" id="3.50.50.60">
    <property type="entry name" value="FAD/NAD(P)-binding domain"/>
    <property type="match status" value="1"/>
</dbReference>
<reference evidence="2 3" key="1">
    <citation type="submission" date="2019-03" db="EMBL/GenBank/DDBJ databases">
        <title>Genomic Encyclopedia of Type Strains, Phase IV (KMG-IV): sequencing the most valuable type-strain genomes for metagenomic binning, comparative biology and taxonomic classification.</title>
        <authorList>
            <person name="Goeker M."/>
        </authorList>
    </citation>
    <scope>NUCLEOTIDE SEQUENCE [LARGE SCALE GENOMIC DNA]</scope>
    <source>
        <strain evidence="2 3">DSM 45765</strain>
    </source>
</reference>
<proteinExistence type="predicted"/>
<dbReference type="InterPro" id="IPR051704">
    <property type="entry name" value="FAD_aromatic-hydroxylase"/>
</dbReference>
<dbReference type="PANTHER" id="PTHR46865:SF2">
    <property type="entry name" value="MONOOXYGENASE"/>
    <property type="match status" value="1"/>
</dbReference>
<feature type="domain" description="FAD-binding" evidence="1">
    <location>
        <begin position="2"/>
        <end position="348"/>
    </location>
</feature>
<evidence type="ECO:0000313" key="2">
    <source>
        <dbReference type="EMBL" id="TCP43430.1"/>
    </source>
</evidence>
<dbReference type="OrthoDB" id="3356051at2"/>
<accession>A0A4R2Q4A7</accession>
<dbReference type="Pfam" id="PF01494">
    <property type="entry name" value="FAD_binding_3"/>
    <property type="match status" value="1"/>
</dbReference>